<evidence type="ECO:0000256" key="2">
    <source>
        <dbReference type="ARBA" id="ARBA00006577"/>
    </source>
</evidence>
<dbReference type="PANTHER" id="PTHR43811:SF57">
    <property type="entry name" value="FKBP-TYPE PEPTIDYL-PROLYL CIS-TRANS ISOMERASE FKPA-RELATED"/>
    <property type="match status" value="1"/>
</dbReference>
<gene>
    <name evidence="8" type="ORF">DS2_00660</name>
</gene>
<dbReference type="InterPro" id="IPR001179">
    <property type="entry name" value="PPIase_FKBP_dom"/>
</dbReference>
<dbReference type="GO" id="GO:0006457">
    <property type="term" value="P:protein folding"/>
    <property type="evidence" value="ECO:0007669"/>
    <property type="project" value="InterPro"/>
</dbReference>
<dbReference type="EMBL" id="ARZY01000001">
    <property type="protein sequence ID" value="EWH12189.1"/>
    <property type="molecule type" value="Genomic_DNA"/>
</dbReference>
<reference evidence="8 9" key="1">
    <citation type="journal article" date="2014" name="Genome Announc.">
        <title>Draft Genome Sequence of the Agar-Degrading Bacterium Catenovulum sp. Strain DS-2, Isolated from Intestines of Haliotis diversicolor.</title>
        <authorList>
            <person name="Shan D."/>
            <person name="Li X."/>
            <person name="Gu Z."/>
            <person name="Wei G."/>
            <person name="Gao Z."/>
            <person name="Shao Z."/>
        </authorList>
    </citation>
    <scope>NUCLEOTIDE SEQUENCE [LARGE SCALE GENOMIC DNA]</scope>
    <source>
        <strain evidence="8 9">DS-2</strain>
    </source>
</reference>
<keyword evidence="4 5" id="KW-0413">Isomerase</keyword>
<evidence type="ECO:0000256" key="5">
    <source>
        <dbReference type="PROSITE-ProRule" id="PRU00277"/>
    </source>
</evidence>
<dbReference type="SUPFAM" id="SSF54534">
    <property type="entry name" value="FKBP-like"/>
    <property type="match status" value="1"/>
</dbReference>
<dbReference type="STRING" id="1328313.DS2_00660"/>
<protein>
    <recommendedName>
        <fullName evidence="6">Peptidyl-prolyl cis-trans isomerase</fullName>
        <ecNumber evidence="6">5.2.1.8</ecNumber>
    </recommendedName>
</protein>
<evidence type="ECO:0000256" key="1">
    <source>
        <dbReference type="ARBA" id="ARBA00000971"/>
    </source>
</evidence>
<dbReference type="InterPro" id="IPR046357">
    <property type="entry name" value="PPIase_dom_sf"/>
</dbReference>
<comment type="similarity">
    <text evidence="2 6">Belongs to the FKBP-type PPIase family.</text>
</comment>
<sequence>MAKKKSKGSTGLNRKNTENFIEKYQSKADVVLHESGLMYRVIDTSAQTNKTSPTADSYVKIHQRILLADGSVIADSYKANLPEELYVAEAIAGLQIGLLLMKVGERFEIVVPPDLAWGKKGNGGKIGPNAVLIFDVRLLAC</sequence>
<dbReference type="Proteomes" id="UP000019276">
    <property type="component" value="Unassembled WGS sequence"/>
</dbReference>
<keyword evidence="9" id="KW-1185">Reference proteome</keyword>
<name>W7QGX1_9ALTE</name>
<evidence type="ECO:0000313" key="8">
    <source>
        <dbReference type="EMBL" id="EWH12189.1"/>
    </source>
</evidence>
<dbReference type="PANTHER" id="PTHR43811">
    <property type="entry name" value="FKBP-TYPE PEPTIDYL-PROLYL CIS-TRANS ISOMERASE FKPA"/>
    <property type="match status" value="1"/>
</dbReference>
<keyword evidence="3 5" id="KW-0697">Rotamase</keyword>
<dbReference type="InterPro" id="IPR000774">
    <property type="entry name" value="PPIase_FKBP_N"/>
</dbReference>
<organism evidence="8 9">
    <name type="scientific">Catenovulum agarivorans DS-2</name>
    <dbReference type="NCBI Taxonomy" id="1328313"/>
    <lineage>
        <taxon>Bacteria</taxon>
        <taxon>Pseudomonadati</taxon>
        <taxon>Pseudomonadota</taxon>
        <taxon>Gammaproteobacteria</taxon>
        <taxon>Alteromonadales</taxon>
        <taxon>Alteromonadaceae</taxon>
        <taxon>Catenovulum</taxon>
    </lineage>
</organism>
<comment type="caution">
    <text evidence="8">The sequence shown here is derived from an EMBL/GenBank/DDBJ whole genome shotgun (WGS) entry which is preliminary data.</text>
</comment>
<dbReference type="Gene3D" id="3.10.50.40">
    <property type="match status" value="1"/>
</dbReference>
<feature type="domain" description="PPIase FKBP-type" evidence="7">
    <location>
        <begin position="56"/>
        <end position="141"/>
    </location>
</feature>
<dbReference type="EC" id="5.2.1.8" evidence="6"/>
<dbReference type="PROSITE" id="PS50059">
    <property type="entry name" value="FKBP_PPIASE"/>
    <property type="match status" value="1"/>
</dbReference>
<dbReference type="eggNOG" id="COG0545">
    <property type="taxonomic scope" value="Bacteria"/>
</dbReference>
<evidence type="ECO:0000256" key="6">
    <source>
        <dbReference type="RuleBase" id="RU003915"/>
    </source>
</evidence>
<dbReference type="Pfam" id="PF00254">
    <property type="entry name" value="FKBP_C"/>
    <property type="match status" value="1"/>
</dbReference>
<dbReference type="Pfam" id="PF01346">
    <property type="entry name" value="FKBP_N"/>
    <property type="match status" value="1"/>
</dbReference>
<dbReference type="GO" id="GO:0003755">
    <property type="term" value="F:peptidyl-prolyl cis-trans isomerase activity"/>
    <property type="evidence" value="ECO:0007669"/>
    <property type="project" value="UniProtKB-UniRule"/>
</dbReference>
<accession>W7QGX1</accession>
<dbReference type="AlphaFoldDB" id="W7QGX1"/>
<proteinExistence type="inferred from homology"/>
<evidence type="ECO:0000313" key="9">
    <source>
        <dbReference type="Proteomes" id="UP000019276"/>
    </source>
</evidence>
<evidence type="ECO:0000256" key="3">
    <source>
        <dbReference type="ARBA" id="ARBA00023110"/>
    </source>
</evidence>
<evidence type="ECO:0000256" key="4">
    <source>
        <dbReference type="ARBA" id="ARBA00023235"/>
    </source>
</evidence>
<comment type="catalytic activity">
    <reaction evidence="1 5 6">
        <text>[protein]-peptidylproline (omega=180) = [protein]-peptidylproline (omega=0)</text>
        <dbReference type="Rhea" id="RHEA:16237"/>
        <dbReference type="Rhea" id="RHEA-COMP:10747"/>
        <dbReference type="Rhea" id="RHEA-COMP:10748"/>
        <dbReference type="ChEBI" id="CHEBI:83833"/>
        <dbReference type="ChEBI" id="CHEBI:83834"/>
        <dbReference type="EC" id="5.2.1.8"/>
    </reaction>
</comment>
<evidence type="ECO:0000259" key="7">
    <source>
        <dbReference type="PROSITE" id="PS50059"/>
    </source>
</evidence>